<dbReference type="SUPFAM" id="SSF81296">
    <property type="entry name" value="E set domains"/>
    <property type="match status" value="1"/>
</dbReference>
<sequence>MKTILNIKYHLVLAGLLILGLASCKKDDNGGVGGTTGGKGAPTITSVRTVNKTLNDTVTATYTTYDSKGNATTTTSSNPTTQIVAFDSTTTTGKLGNYYAVMGSNLGSTTTIQLNGVSIYFNRALNSDNTVIFNIPSTVPYVQPQPNTLVITTLYGSVTYKFTVLPPAPTVVSVSDYNFVEGRQLTLTGSGLSSVTAVALKGTTVSATIVSKSDKQLVIKMPATTASRATLLFSYTSGSNTLQAATTQEFVDIDNNYAVFAKDAFQNSWADNSWSGPSGVVTGPSVSGTKSLKATYPAGGWQIEGWANWYPSFPYDAAYKFLTFWVKGGTVDHVLNIQGDKMANGYGQNQTSTPVKVPANVWTYVKIPLDPPSATVADNATTLNFWKTGTPAQQLGFFLKGQTGDVNETMYFDEVLFVK</sequence>
<dbReference type="InterPro" id="IPR014756">
    <property type="entry name" value="Ig_E-set"/>
</dbReference>
<dbReference type="InterPro" id="IPR013783">
    <property type="entry name" value="Ig-like_fold"/>
</dbReference>
<evidence type="ECO:0000313" key="2">
    <source>
        <dbReference type="Proteomes" id="UP001216139"/>
    </source>
</evidence>
<gene>
    <name evidence="1" type="ORF">PQO05_18590</name>
</gene>
<dbReference type="Gene3D" id="2.60.40.10">
    <property type="entry name" value="Immunoglobulins"/>
    <property type="match status" value="2"/>
</dbReference>
<name>A0ABY7T4N3_9SPHI</name>
<proteinExistence type="predicted"/>
<evidence type="ECO:0000313" key="1">
    <source>
        <dbReference type="EMBL" id="WCT10748.1"/>
    </source>
</evidence>
<organism evidence="1 2">
    <name type="scientific">Mucilaginibacter jinjuensis</name>
    <dbReference type="NCBI Taxonomy" id="1176721"/>
    <lineage>
        <taxon>Bacteria</taxon>
        <taxon>Pseudomonadati</taxon>
        <taxon>Bacteroidota</taxon>
        <taxon>Sphingobacteriia</taxon>
        <taxon>Sphingobacteriales</taxon>
        <taxon>Sphingobacteriaceae</taxon>
        <taxon>Mucilaginibacter</taxon>
    </lineage>
</organism>
<protein>
    <submittedName>
        <fullName evidence="1">Cell shape determination protein CcmA</fullName>
    </submittedName>
</protein>
<dbReference type="EMBL" id="CP117167">
    <property type="protein sequence ID" value="WCT10748.1"/>
    <property type="molecule type" value="Genomic_DNA"/>
</dbReference>
<dbReference type="Proteomes" id="UP001216139">
    <property type="component" value="Chromosome"/>
</dbReference>
<accession>A0ABY7T4N3</accession>
<reference evidence="1 2" key="1">
    <citation type="submission" date="2023-02" db="EMBL/GenBank/DDBJ databases">
        <title>Genome sequence of Mucilaginibacter jinjuensis strain KACC 16571.</title>
        <authorList>
            <person name="Kim S."/>
            <person name="Heo J."/>
            <person name="Kwon S.-W."/>
        </authorList>
    </citation>
    <scope>NUCLEOTIDE SEQUENCE [LARGE SCALE GENOMIC DNA]</scope>
    <source>
        <strain evidence="1 2">KACC 16571</strain>
    </source>
</reference>
<dbReference type="PROSITE" id="PS51257">
    <property type="entry name" value="PROKAR_LIPOPROTEIN"/>
    <property type="match status" value="1"/>
</dbReference>
<dbReference type="RefSeq" id="WP_273628942.1">
    <property type="nucleotide sequence ID" value="NZ_CP117167.1"/>
</dbReference>
<keyword evidence="2" id="KW-1185">Reference proteome</keyword>